<evidence type="ECO:0000256" key="9">
    <source>
        <dbReference type="ARBA" id="ARBA00023136"/>
    </source>
</evidence>
<dbReference type="PANTHER" id="PTHR15362:SF7">
    <property type="entry name" value="PHOSPHATIDYLSERINE SYNTHASE 2"/>
    <property type="match status" value="1"/>
</dbReference>
<accession>A0A024GJC3</accession>
<proteinExistence type="predicted"/>
<protein>
    <recommendedName>
        <fullName evidence="17">Phosphatidylserine synthase</fullName>
    </recommendedName>
</protein>
<dbReference type="GO" id="GO:0106245">
    <property type="term" value="F:L-serine-phosphatidylethanolamine phosphatidyltransferase activity"/>
    <property type="evidence" value="ECO:0007669"/>
    <property type="project" value="InterPro"/>
</dbReference>
<evidence type="ECO:0000256" key="12">
    <source>
        <dbReference type="ARBA" id="ARBA00025707"/>
    </source>
</evidence>
<feature type="transmembrane region" description="Helical" evidence="14">
    <location>
        <begin position="283"/>
        <end position="305"/>
    </location>
</feature>
<keyword evidence="7 14" id="KW-1133">Transmembrane helix</keyword>
<keyword evidence="16" id="KW-1185">Reference proteome</keyword>
<keyword evidence="8" id="KW-0443">Lipid metabolism</keyword>
<dbReference type="STRING" id="65357.A0A024GJC3"/>
<feature type="transmembrane region" description="Helical" evidence="14">
    <location>
        <begin position="244"/>
        <end position="262"/>
    </location>
</feature>
<keyword evidence="4" id="KW-0808">Transferase</keyword>
<evidence type="ECO:0000256" key="6">
    <source>
        <dbReference type="ARBA" id="ARBA00022824"/>
    </source>
</evidence>
<evidence type="ECO:0000256" key="4">
    <source>
        <dbReference type="ARBA" id="ARBA00022679"/>
    </source>
</evidence>
<evidence type="ECO:0000256" key="14">
    <source>
        <dbReference type="SAM" id="Phobius"/>
    </source>
</evidence>
<evidence type="ECO:0000313" key="16">
    <source>
        <dbReference type="Proteomes" id="UP000053237"/>
    </source>
</evidence>
<comment type="pathway">
    <text evidence="2">Lipid metabolism.</text>
</comment>
<evidence type="ECO:0000313" key="15">
    <source>
        <dbReference type="EMBL" id="CCI46821.1"/>
    </source>
</evidence>
<evidence type="ECO:0000256" key="10">
    <source>
        <dbReference type="ARBA" id="ARBA00023209"/>
    </source>
</evidence>
<dbReference type="InParanoid" id="A0A024GJC3"/>
<evidence type="ECO:0000256" key="7">
    <source>
        <dbReference type="ARBA" id="ARBA00022989"/>
    </source>
</evidence>
<dbReference type="EMBL" id="CAIX01000142">
    <property type="protein sequence ID" value="CCI46821.1"/>
    <property type="molecule type" value="Genomic_DNA"/>
</dbReference>
<comment type="pathway">
    <text evidence="12">Phospholipid metabolism.</text>
</comment>
<organism evidence="15 16">
    <name type="scientific">Albugo candida</name>
    <dbReference type="NCBI Taxonomy" id="65357"/>
    <lineage>
        <taxon>Eukaryota</taxon>
        <taxon>Sar</taxon>
        <taxon>Stramenopiles</taxon>
        <taxon>Oomycota</taxon>
        <taxon>Peronosporomycetes</taxon>
        <taxon>Albuginales</taxon>
        <taxon>Albuginaceae</taxon>
        <taxon>Albugo</taxon>
    </lineage>
</organism>
<keyword evidence="5 14" id="KW-0812">Transmembrane</keyword>
<evidence type="ECO:0000256" key="11">
    <source>
        <dbReference type="ARBA" id="ARBA00023264"/>
    </source>
</evidence>
<evidence type="ECO:0008006" key="17">
    <source>
        <dbReference type="Google" id="ProtNLM"/>
    </source>
</evidence>
<feature type="transmembrane region" description="Helical" evidence="14">
    <location>
        <begin position="185"/>
        <end position="202"/>
    </location>
</feature>
<keyword evidence="6" id="KW-0256">Endoplasmic reticulum</keyword>
<comment type="subcellular location">
    <subcellularLocation>
        <location evidence="1">Endoplasmic reticulum membrane</location>
        <topology evidence="1">Multi-pass membrane protein</topology>
    </subcellularLocation>
</comment>
<sequence length="464" mass="54122">MKRGNQKKAQNDRKENKYEASNKHKYADKAMEELVATSTRLDHDNYNFFRTARAQTELDDSLLFHEQPRQLLFLVLVVLVISYYTFTHDSDDVSQNIHAGIISGAFIFLVYCFLQTRDGLLVRPHPGLWRLVHGCSVMYLLLLAVLSVQGRSSAPVLLQFLFPRIGSSKQTNSVNLNCEINSTNIYNGISSIWFFAHVTGWWGKMCMFRDWRFCLVLSISFEILELSLQFMIPDFKECWWDSLFMDTFGANLLGMVLGRLTLQYYESKDWSQYHWEVFSSFRRFLQIIFALAMCLMVELNAFILLETFHIPKESKFNSMRLVLMFLCGIPAAAEYYEFLSNPKCWRLGQNAWMILSIAVFENLVCVKFASSETLFRNSPPPAVSYSILAFLVMFTIWVVLFFKIPRGAVYVSHDATLRISKRIFYFGYRLHHYYCSQRNGRTELTNLSLPRKVRQYFVTESSTC</sequence>
<comment type="caution">
    <text evidence="15">The sequence shown here is derived from an EMBL/GenBank/DDBJ whole genome shotgun (WGS) entry which is preliminary data.</text>
</comment>
<feature type="transmembrane region" description="Helical" evidence="14">
    <location>
        <begin position="351"/>
        <end position="370"/>
    </location>
</feature>
<evidence type="ECO:0000256" key="5">
    <source>
        <dbReference type="ARBA" id="ARBA00022692"/>
    </source>
</evidence>
<dbReference type="PANTHER" id="PTHR15362">
    <property type="entry name" value="PHOSPHATIDYLINOSITOL SYNTHASE"/>
    <property type="match status" value="1"/>
</dbReference>
<feature type="transmembrane region" description="Helical" evidence="14">
    <location>
        <begin position="98"/>
        <end position="116"/>
    </location>
</feature>
<dbReference type="InterPro" id="IPR004277">
    <property type="entry name" value="PSS"/>
</dbReference>
<evidence type="ECO:0000256" key="8">
    <source>
        <dbReference type="ARBA" id="ARBA00023098"/>
    </source>
</evidence>
<keyword evidence="3" id="KW-0444">Lipid biosynthesis</keyword>
<dbReference type="Pfam" id="PF03034">
    <property type="entry name" value="PSS"/>
    <property type="match status" value="1"/>
</dbReference>
<dbReference type="AlphaFoldDB" id="A0A024GJC3"/>
<reference evidence="15 16" key="1">
    <citation type="submission" date="2012-05" db="EMBL/GenBank/DDBJ databases">
        <title>Recombination and specialization in a pathogen metapopulation.</title>
        <authorList>
            <person name="Gardiner A."/>
            <person name="Kemen E."/>
            <person name="Schultz-Larsen T."/>
            <person name="MacLean D."/>
            <person name="Van Oosterhout C."/>
            <person name="Jones J.D.G."/>
        </authorList>
    </citation>
    <scope>NUCLEOTIDE SEQUENCE [LARGE SCALE GENOMIC DNA]</scope>
    <source>
        <strain evidence="15 16">Ac Nc2</strain>
    </source>
</reference>
<evidence type="ECO:0000256" key="3">
    <source>
        <dbReference type="ARBA" id="ARBA00022516"/>
    </source>
</evidence>
<feature type="transmembrane region" description="Helical" evidence="14">
    <location>
        <begin position="214"/>
        <end position="232"/>
    </location>
</feature>
<keyword evidence="10" id="KW-0594">Phospholipid biosynthesis</keyword>
<gene>
    <name evidence="15" type="ORF">BN9_077760</name>
</gene>
<evidence type="ECO:0000256" key="13">
    <source>
        <dbReference type="SAM" id="MobiDB-lite"/>
    </source>
</evidence>
<dbReference type="OrthoDB" id="6614653at2759"/>
<dbReference type="Proteomes" id="UP000053237">
    <property type="component" value="Unassembled WGS sequence"/>
</dbReference>
<dbReference type="GO" id="GO:0006659">
    <property type="term" value="P:phosphatidylserine biosynthetic process"/>
    <property type="evidence" value="ECO:0007669"/>
    <property type="project" value="InterPro"/>
</dbReference>
<keyword evidence="9 14" id="KW-0472">Membrane</keyword>
<feature type="region of interest" description="Disordered" evidence="13">
    <location>
        <begin position="1"/>
        <end position="22"/>
    </location>
</feature>
<feature type="compositionally biased region" description="Basic and acidic residues" evidence="13">
    <location>
        <begin position="9"/>
        <end position="22"/>
    </location>
</feature>
<feature type="transmembrane region" description="Helical" evidence="14">
    <location>
        <begin position="382"/>
        <end position="402"/>
    </location>
</feature>
<feature type="transmembrane region" description="Helical" evidence="14">
    <location>
        <begin position="71"/>
        <end position="86"/>
    </location>
</feature>
<feature type="transmembrane region" description="Helical" evidence="14">
    <location>
        <begin position="128"/>
        <end position="148"/>
    </location>
</feature>
<keyword evidence="11" id="KW-1208">Phospholipid metabolism</keyword>
<dbReference type="GO" id="GO:0005789">
    <property type="term" value="C:endoplasmic reticulum membrane"/>
    <property type="evidence" value="ECO:0007669"/>
    <property type="project" value="UniProtKB-SubCell"/>
</dbReference>
<evidence type="ECO:0000256" key="2">
    <source>
        <dbReference type="ARBA" id="ARBA00005189"/>
    </source>
</evidence>
<feature type="transmembrane region" description="Helical" evidence="14">
    <location>
        <begin position="317"/>
        <end position="339"/>
    </location>
</feature>
<evidence type="ECO:0000256" key="1">
    <source>
        <dbReference type="ARBA" id="ARBA00004477"/>
    </source>
</evidence>
<name>A0A024GJC3_9STRA</name>